<dbReference type="AlphaFoldDB" id="A0A3S4ZU40"/>
<proteinExistence type="predicted"/>
<organism evidence="1 2">
    <name type="scientific">Protopolystoma xenopodis</name>
    <dbReference type="NCBI Taxonomy" id="117903"/>
    <lineage>
        <taxon>Eukaryota</taxon>
        <taxon>Metazoa</taxon>
        <taxon>Spiralia</taxon>
        <taxon>Lophotrochozoa</taxon>
        <taxon>Platyhelminthes</taxon>
        <taxon>Monogenea</taxon>
        <taxon>Polyopisthocotylea</taxon>
        <taxon>Polystomatidea</taxon>
        <taxon>Polystomatidae</taxon>
        <taxon>Protopolystoma</taxon>
    </lineage>
</organism>
<accession>A0A3S4ZU40</accession>
<gene>
    <name evidence="1" type="ORF">PXEA_LOCUS13273</name>
</gene>
<keyword evidence="2" id="KW-1185">Reference proteome</keyword>
<evidence type="ECO:0000313" key="2">
    <source>
        <dbReference type="Proteomes" id="UP000784294"/>
    </source>
</evidence>
<protein>
    <submittedName>
        <fullName evidence="1">Uncharacterized protein</fullName>
    </submittedName>
</protein>
<dbReference type="Proteomes" id="UP000784294">
    <property type="component" value="Unassembled WGS sequence"/>
</dbReference>
<evidence type="ECO:0000313" key="1">
    <source>
        <dbReference type="EMBL" id="VEL19833.1"/>
    </source>
</evidence>
<sequence length="58" mass="6313">MFKVMEGLELGCTDLHLACGDTVLVGQVADEGALTSLQHIATEAGLKRIKRLQENEQM</sequence>
<reference evidence="1" key="1">
    <citation type="submission" date="2018-11" db="EMBL/GenBank/DDBJ databases">
        <authorList>
            <consortium name="Pathogen Informatics"/>
        </authorList>
    </citation>
    <scope>NUCLEOTIDE SEQUENCE</scope>
</reference>
<comment type="caution">
    <text evidence="1">The sequence shown here is derived from an EMBL/GenBank/DDBJ whole genome shotgun (WGS) entry which is preliminary data.</text>
</comment>
<dbReference type="OrthoDB" id="6275838at2759"/>
<dbReference type="EMBL" id="CAAALY010043499">
    <property type="protein sequence ID" value="VEL19833.1"/>
    <property type="molecule type" value="Genomic_DNA"/>
</dbReference>
<name>A0A3S4ZU40_9PLAT</name>